<gene>
    <name evidence="2" type="ORF">GII14_05615</name>
</gene>
<dbReference type="RefSeq" id="WP_165564630.1">
    <property type="nucleotide sequence ID" value="NZ_CP045857.1"/>
</dbReference>
<dbReference type="AlphaFoldDB" id="A0A6G7LPL5"/>
<feature type="domain" description="DUF8180" evidence="1">
    <location>
        <begin position="21"/>
        <end position="77"/>
    </location>
</feature>
<proteinExistence type="predicted"/>
<reference evidence="2 3" key="1">
    <citation type="submission" date="2019-11" db="EMBL/GenBank/DDBJ databases">
        <title>Complete Genome Sequence of Shewanella chilikensis Strain DC57, Isolated from Corroded Seal Rings at a floating production facility in Australia.</title>
        <authorList>
            <person name="Salgar-Chaparro S.J."/>
            <person name="Castillo-Villamizar G.A."/>
            <person name="Poehlein A."/>
            <person name="Daniel R."/>
            <person name="Machuca L."/>
        </authorList>
    </citation>
    <scope>NUCLEOTIDE SEQUENCE [LARGE SCALE GENOMIC DNA]</scope>
    <source>
        <strain evidence="2 3">DC57</strain>
    </source>
</reference>
<dbReference type="KEGG" id="schk:GII14_05615"/>
<accession>A0A6G7LPL5</accession>
<evidence type="ECO:0000313" key="2">
    <source>
        <dbReference type="EMBL" id="QIJ03709.1"/>
    </source>
</evidence>
<dbReference type="EMBL" id="CP045857">
    <property type="protein sequence ID" value="QIJ03709.1"/>
    <property type="molecule type" value="Genomic_DNA"/>
</dbReference>
<dbReference type="Proteomes" id="UP000502117">
    <property type="component" value="Chromosome"/>
</dbReference>
<name>A0A6G7LPL5_9GAMM</name>
<sequence>MSHHTHHHDHDHESVSLEQRLQMLLPHWHSHNQEHIVQLQQWQQQAVALELLELSESLEQAVFNMQCAGNHLQQALAVLSNTSTDAL</sequence>
<protein>
    <recommendedName>
        <fullName evidence="1">DUF8180 domain-containing protein</fullName>
    </recommendedName>
</protein>
<organism evidence="2 3">
    <name type="scientific">Shewanella chilikensis</name>
    <dbReference type="NCBI Taxonomy" id="558541"/>
    <lineage>
        <taxon>Bacteria</taxon>
        <taxon>Pseudomonadati</taxon>
        <taxon>Pseudomonadota</taxon>
        <taxon>Gammaproteobacteria</taxon>
        <taxon>Alteromonadales</taxon>
        <taxon>Shewanellaceae</taxon>
        <taxon>Shewanella</taxon>
    </lineage>
</organism>
<evidence type="ECO:0000313" key="3">
    <source>
        <dbReference type="Proteomes" id="UP000502117"/>
    </source>
</evidence>
<dbReference type="InterPro" id="IPR058493">
    <property type="entry name" value="DUF8180"/>
</dbReference>
<dbReference type="Pfam" id="PF26551">
    <property type="entry name" value="DUF8180"/>
    <property type="match status" value="1"/>
</dbReference>
<evidence type="ECO:0000259" key="1">
    <source>
        <dbReference type="Pfam" id="PF26551"/>
    </source>
</evidence>